<proteinExistence type="predicted"/>
<dbReference type="PATRIC" id="fig|634498.28.peg.1814"/>
<dbReference type="RefSeq" id="WP_012956611.1">
    <property type="nucleotide sequence ID" value="NC_013790.1"/>
</dbReference>
<name>D3DZI5_METRM</name>
<dbReference type="HOGENOM" id="CLU_402611_0_0_2"/>
<dbReference type="PROSITE" id="PS50005">
    <property type="entry name" value="TPR"/>
    <property type="match status" value="2"/>
</dbReference>
<sequence>MVNKGSNDDFNCNNWELGRIFARKGNFTEADIRFEAELNHSLSPNSLVLDDHGHLLNRMGKYQDAIDKFRNLLNSDENYVSSLFGIGISYIGLNKLGDALKYFEKVNELDEEHADAWYYSAIIYGNPFYPKYDLNVAKIRYKNYQKSKESYINDPKYFSKPFDNLSWEELHDYYKCNSLFRIIEQSLDKGILDEFLNFSNDYKRLYCFDEEGLDKQFDIFRLFENDTPLADKIDKFHEDKNIEDKFESAGFEEDLIEGLSFKLGMMSIDDKKMLNELMDYSKSSQLSFNDINDLIRENVLDEDMSLDDFYENREYIVKNRIKKNNSEYERNVEKRVNTELKNQIAINKRLNDNLIEKDEVIEKLNDNLIEKDEVIEKLNENLNDKEEVNQKIEDKLRNNYELLSDENINQPEHRFDNYDFSTKEIKSSFSGLKESMDSYLEDMESYLNECQDVSSMNILSGINNQCYQDDLEYIKNECGISDVDLKTLKSAFKDFYNGKFGSASYNFSLERLRKTIGKTSELKKYRYFLKLTSKSREKILEEEDFNWLIIKNLKLKDYKNEKEKKINKGKKLKKEKYPIGWFNLGNICFDYANSQSVKTTVKAGNNAMDAYELAYFCYKCAEDSISNQEENSKYEFNFKDTKNEQEFKNNVVRMISNCEIKILQQEIKGELKKLDKLQGKFNW</sequence>
<dbReference type="STRING" id="634498.mru_1813"/>
<protein>
    <submittedName>
        <fullName evidence="3">TPR repeat-containing protein</fullName>
    </submittedName>
</protein>
<keyword evidence="2" id="KW-0175">Coiled coil</keyword>
<evidence type="ECO:0000313" key="3">
    <source>
        <dbReference type="EMBL" id="ADC47663.1"/>
    </source>
</evidence>
<dbReference type="OrthoDB" id="66915at2157"/>
<dbReference type="SUPFAM" id="SSF48452">
    <property type="entry name" value="TPR-like"/>
    <property type="match status" value="1"/>
</dbReference>
<accession>D3DZI5</accession>
<dbReference type="eggNOG" id="arCOG00368">
    <property type="taxonomic scope" value="Archaea"/>
</dbReference>
<gene>
    <name evidence="3" type="ordered locus">mru_1813</name>
</gene>
<dbReference type="eggNOG" id="arCOG03032">
    <property type="taxonomic scope" value="Archaea"/>
</dbReference>
<organism evidence="3 4">
    <name type="scientific">Methanobrevibacter ruminantium (strain ATCC 35063 / DSM 1093 / JCM 13430 / OCM 146 / M1)</name>
    <name type="common">Methanobacterium ruminantium</name>
    <dbReference type="NCBI Taxonomy" id="634498"/>
    <lineage>
        <taxon>Archaea</taxon>
        <taxon>Methanobacteriati</taxon>
        <taxon>Methanobacteriota</taxon>
        <taxon>Methanomada group</taxon>
        <taxon>Methanobacteria</taxon>
        <taxon>Methanobacteriales</taxon>
        <taxon>Methanobacteriaceae</taxon>
        <taxon>Methanobrevibacter</taxon>
    </lineage>
</organism>
<feature type="repeat" description="TPR" evidence="1">
    <location>
        <begin position="46"/>
        <end position="79"/>
    </location>
</feature>
<keyword evidence="1" id="KW-0802">TPR repeat</keyword>
<dbReference type="AlphaFoldDB" id="D3DZI5"/>
<keyword evidence="4" id="KW-1185">Reference proteome</keyword>
<dbReference type="EMBL" id="CP001719">
    <property type="protein sequence ID" value="ADC47663.1"/>
    <property type="molecule type" value="Genomic_DNA"/>
</dbReference>
<dbReference type="KEGG" id="mru:mru_1813"/>
<dbReference type="InterPro" id="IPR019734">
    <property type="entry name" value="TPR_rpt"/>
</dbReference>
<evidence type="ECO:0000256" key="1">
    <source>
        <dbReference type="PROSITE-ProRule" id="PRU00339"/>
    </source>
</evidence>
<dbReference type="Proteomes" id="UP000008680">
    <property type="component" value="Chromosome"/>
</dbReference>
<dbReference type="Gene3D" id="1.25.40.10">
    <property type="entry name" value="Tetratricopeptide repeat domain"/>
    <property type="match status" value="1"/>
</dbReference>
<reference evidence="3 4" key="1">
    <citation type="journal article" date="2010" name="PLoS ONE">
        <title>The genome sequence of the rumen methanogen Methanobrevibacter ruminantium reveals new possibilities for controlling ruminant methane emissions.</title>
        <authorList>
            <person name="Leahy S.C."/>
            <person name="Kelly W.J."/>
            <person name="Altermann E."/>
            <person name="Ronimus R.S."/>
            <person name="Yeoman C.J."/>
            <person name="Pacheco D.M."/>
            <person name="Li D."/>
            <person name="Kong Z."/>
            <person name="McTavish S."/>
            <person name="Sang C."/>
            <person name="Lambie S.C."/>
            <person name="Janssen P.H."/>
            <person name="Dey D."/>
            <person name="Attwood G.T."/>
        </authorList>
    </citation>
    <scope>NUCLEOTIDE SEQUENCE [LARGE SCALE GENOMIC DNA]</scope>
    <source>
        <strain evidence="4">ATCC 35063 / DSM 1093 / JCM 13430 / OCM 146 / M1</strain>
    </source>
</reference>
<evidence type="ECO:0000256" key="2">
    <source>
        <dbReference type="SAM" id="Coils"/>
    </source>
</evidence>
<dbReference type="SMART" id="SM00028">
    <property type="entry name" value="TPR"/>
    <property type="match status" value="2"/>
</dbReference>
<evidence type="ECO:0000313" key="4">
    <source>
        <dbReference type="Proteomes" id="UP000008680"/>
    </source>
</evidence>
<dbReference type="InterPro" id="IPR011990">
    <property type="entry name" value="TPR-like_helical_dom_sf"/>
</dbReference>
<feature type="coiled-coil region" evidence="2">
    <location>
        <begin position="347"/>
        <end position="398"/>
    </location>
</feature>
<dbReference type="GeneID" id="8771478"/>
<feature type="repeat" description="TPR" evidence="1">
    <location>
        <begin position="80"/>
        <end position="113"/>
    </location>
</feature>